<dbReference type="GO" id="GO:0003677">
    <property type="term" value="F:DNA binding"/>
    <property type="evidence" value="ECO:0007669"/>
    <property type="project" value="TreeGrafter"/>
</dbReference>
<feature type="compositionally biased region" description="Basic and acidic residues" evidence="5">
    <location>
        <begin position="332"/>
        <end position="372"/>
    </location>
</feature>
<feature type="region of interest" description="Disordered" evidence="5">
    <location>
        <begin position="171"/>
        <end position="566"/>
    </location>
</feature>
<feature type="domain" description="SPT2 homolog N-terminal" evidence="6">
    <location>
        <begin position="1"/>
        <end position="93"/>
    </location>
</feature>
<dbReference type="GO" id="GO:0005730">
    <property type="term" value="C:nucleolus"/>
    <property type="evidence" value="ECO:0007669"/>
    <property type="project" value="TreeGrafter"/>
</dbReference>
<evidence type="ECO:0000256" key="4">
    <source>
        <dbReference type="SAM" id="Coils"/>
    </source>
</evidence>
<feature type="compositionally biased region" description="Basic and acidic residues" evidence="5">
    <location>
        <begin position="498"/>
        <end position="510"/>
    </location>
</feature>
<keyword evidence="3 4" id="KW-0175">Coiled coil</keyword>
<dbReference type="GO" id="GO:0006334">
    <property type="term" value="P:nucleosome assembly"/>
    <property type="evidence" value="ECO:0007669"/>
    <property type="project" value="TreeGrafter"/>
</dbReference>
<dbReference type="EMBL" id="JARKIK010000039">
    <property type="protein sequence ID" value="KAK8738597.1"/>
    <property type="molecule type" value="Genomic_DNA"/>
</dbReference>
<dbReference type="Pfam" id="PF08243">
    <property type="entry name" value="SPT2"/>
    <property type="match status" value="1"/>
</dbReference>
<dbReference type="EMBL" id="JARKIK010000039">
    <property type="protein sequence ID" value="KAK8738598.1"/>
    <property type="molecule type" value="Genomic_DNA"/>
</dbReference>
<feature type="coiled-coil region" evidence="4">
    <location>
        <begin position="50"/>
        <end position="77"/>
    </location>
</feature>
<accession>A0AAW0X1Z9</accession>
<name>A0AAW0X1Z9_CHEQU</name>
<feature type="compositionally biased region" description="Basic and acidic residues" evidence="5">
    <location>
        <begin position="280"/>
        <end position="304"/>
    </location>
</feature>
<dbReference type="PANTHER" id="PTHR22691">
    <property type="entry name" value="YEAST SPT2-RELATED"/>
    <property type="match status" value="1"/>
</dbReference>
<reference evidence="7" key="2">
    <citation type="submission" date="2024-01" db="EMBL/GenBank/DDBJ databases">
        <authorList>
            <person name="He J."/>
            <person name="Wang M."/>
            <person name="Zheng J."/>
            <person name="Liu Z."/>
        </authorList>
    </citation>
    <scope>NUCLEOTIDE SEQUENCE</scope>
    <source>
        <strain evidence="7">ZL_2023a</strain>
        <tissue evidence="7">Muscle</tissue>
    </source>
</reference>
<comment type="similarity">
    <text evidence="1">Belongs to the SPT2 family.</text>
</comment>
<reference evidence="7 8" key="1">
    <citation type="journal article" date="2024" name="BMC Genomics">
        <title>Genome assembly of redclaw crayfish (Cherax quadricarinatus) provides insights into its immune adaptation and hypoxia tolerance.</title>
        <authorList>
            <person name="Liu Z."/>
            <person name="Zheng J."/>
            <person name="Li H."/>
            <person name="Fang K."/>
            <person name="Wang S."/>
            <person name="He J."/>
            <person name="Zhou D."/>
            <person name="Weng S."/>
            <person name="Chi M."/>
            <person name="Gu Z."/>
            <person name="He J."/>
            <person name="Li F."/>
            <person name="Wang M."/>
        </authorList>
    </citation>
    <scope>NUCLEOTIDE SEQUENCE [LARGE SCALE GENOMIC DNA]</scope>
    <source>
        <strain evidence="7">ZL_2023a</strain>
    </source>
</reference>
<dbReference type="GO" id="GO:0006360">
    <property type="term" value="P:transcription by RNA polymerase I"/>
    <property type="evidence" value="ECO:0007669"/>
    <property type="project" value="TreeGrafter"/>
</dbReference>
<evidence type="ECO:0000256" key="5">
    <source>
        <dbReference type="SAM" id="MobiDB-lite"/>
    </source>
</evidence>
<evidence type="ECO:0000256" key="1">
    <source>
        <dbReference type="ARBA" id="ARBA00006461"/>
    </source>
</evidence>
<dbReference type="GO" id="GO:0042393">
    <property type="term" value="F:histone binding"/>
    <property type="evidence" value="ECO:0007669"/>
    <property type="project" value="TreeGrafter"/>
</dbReference>
<keyword evidence="8" id="KW-1185">Reference proteome</keyword>
<evidence type="ECO:0000313" key="8">
    <source>
        <dbReference type="Proteomes" id="UP001445076"/>
    </source>
</evidence>
<dbReference type="InterPro" id="IPR013256">
    <property type="entry name" value="Chromatin_SPT2"/>
</dbReference>
<feature type="compositionally biased region" description="Basic and acidic residues" evidence="5">
    <location>
        <begin position="428"/>
        <end position="441"/>
    </location>
</feature>
<dbReference type="AlphaFoldDB" id="A0AAW0X1Z9"/>
<proteinExistence type="inferred from homology"/>
<feature type="compositionally biased region" description="Acidic residues" evidence="5">
    <location>
        <begin position="191"/>
        <end position="201"/>
    </location>
</feature>
<feature type="compositionally biased region" description="Acidic residues" evidence="5">
    <location>
        <begin position="547"/>
        <end position="566"/>
    </location>
</feature>
<evidence type="ECO:0000256" key="3">
    <source>
        <dbReference type="ARBA" id="ARBA00023054"/>
    </source>
</evidence>
<dbReference type="InterPro" id="IPR054552">
    <property type="entry name" value="SPT2_N"/>
</dbReference>
<evidence type="ECO:0000256" key="2">
    <source>
        <dbReference type="ARBA" id="ARBA00013786"/>
    </source>
</evidence>
<feature type="compositionally biased region" description="Basic and acidic residues" evidence="5">
    <location>
        <begin position="449"/>
        <end position="460"/>
    </location>
</feature>
<feature type="compositionally biased region" description="Basic and acidic residues" evidence="5">
    <location>
        <begin position="220"/>
        <end position="235"/>
    </location>
</feature>
<feature type="compositionally biased region" description="Basic and acidic residues" evidence="5">
    <location>
        <begin position="382"/>
        <end position="419"/>
    </location>
</feature>
<feature type="coiled-coil region" evidence="4">
    <location>
        <begin position="609"/>
        <end position="639"/>
    </location>
</feature>
<evidence type="ECO:0000259" key="6">
    <source>
        <dbReference type="Pfam" id="PF22878"/>
    </source>
</evidence>
<feature type="compositionally biased region" description="Acidic residues" evidence="5">
    <location>
        <begin position="245"/>
        <end position="258"/>
    </location>
</feature>
<dbReference type="Pfam" id="PF22878">
    <property type="entry name" value="SPT2_N"/>
    <property type="match status" value="1"/>
</dbReference>
<gene>
    <name evidence="7" type="ORF">OTU49_003957</name>
</gene>
<protein>
    <recommendedName>
        <fullName evidence="2">Protein SPT2 homolog</fullName>
    </recommendedName>
</protein>
<organism evidence="7 8">
    <name type="scientific">Cherax quadricarinatus</name>
    <name type="common">Australian red claw crayfish</name>
    <dbReference type="NCBI Taxonomy" id="27406"/>
    <lineage>
        <taxon>Eukaryota</taxon>
        <taxon>Metazoa</taxon>
        <taxon>Ecdysozoa</taxon>
        <taxon>Arthropoda</taxon>
        <taxon>Crustacea</taxon>
        <taxon>Multicrustacea</taxon>
        <taxon>Malacostraca</taxon>
        <taxon>Eumalacostraca</taxon>
        <taxon>Eucarida</taxon>
        <taxon>Decapoda</taxon>
        <taxon>Pleocyemata</taxon>
        <taxon>Astacidea</taxon>
        <taxon>Parastacoidea</taxon>
        <taxon>Parastacidae</taxon>
        <taxon>Cherax</taxon>
    </lineage>
</organism>
<feature type="compositionally biased region" description="Polar residues" evidence="5">
    <location>
        <begin position="265"/>
        <end position="279"/>
    </location>
</feature>
<sequence>MDFSYLLELAKDNDKFNKQEALVSRFSTKVSRPKKVERPAPKLEAIKAVLSRKEELKLKENEEARRKKENLLALRAQDRKSNQRVKAMINRNKGASKSVLEDAKDITTAKGEEQCDEDDYGYESAMSQRIFSQLANQYASMPEDDKLKFVKSSAKSSIADIKNRVINTIKKVEEEELGPRKRKRKSKKALEDDDFINDGDAYDNARSKTETPSSSSHKSKGIDTLKKEEENDFEVRKRKRKLQGAEDDDFINDGDEYDNAPRKAMSSSQKVVNVNLTNYKSDKYNNFKYDGDKEKKKSREDNEKKLKKQREKTKAVPPPMSFEELLRVAQKKQSEPLPDVKEEKKEKDKDKPKDVGRPLTAKEKEELEDEKRRKLKRLGKLPQDKIEMEKLKEKEEKGDAENLQKMRKNGEKNNKKQENSSKLQQALEKPKPEPKVNDRSKYFAVPVQKPRDIPQIKETKPAQNFKPPAPKIQTSNNKDFIPKETKPLKPKVVPPRDLPSRDVPPKEMKPSKLQKIPPKSKVRDVPPPSAPKRPTYNPTPKMRIESDSEEYDSEMDDFIDDGDQEVDFSSEIRRMFGYDRRKYQDDDDDCDDMEASFSQVQKEERISAKIGLKEDLEDIQREEEEKKRKMMRMKQLKKIRR</sequence>
<evidence type="ECO:0000313" key="7">
    <source>
        <dbReference type="EMBL" id="KAK8738598.1"/>
    </source>
</evidence>
<dbReference type="SMART" id="SM00784">
    <property type="entry name" value="SPT2"/>
    <property type="match status" value="1"/>
</dbReference>
<comment type="caution">
    <text evidence="7">The sequence shown here is derived from an EMBL/GenBank/DDBJ whole genome shotgun (WGS) entry which is preliminary data.</text>
</comment>
<dbReference type="Proteomes" id="UP001445076">
    <property type="component" value="Unassembled WGS sequence"/>
</dbReference>
<dbReference type="PANTHER" id="PTHR22691:SF8">
    <property type="entry name" value="PROTEIN SPT2 HOMOLOG"/>
    <property type="match status" value="1"/>
</dbReference>